<dbReference type="Gene3D" id="3.90.180.10">
    <property type="entry name" value="Medium-chain alcohol dehydrogenases, catalytic domain"/>
    <property type="match status" value="1"/>
</dbReference>
<dbReference type="Proteomes" id="UP000035720">
    <property type="component" value="Unassembled WGS sequence"/>
</dbReference>
<dbReference type="PROSITE" id="PS00059">
    <property type="entry name" value="ADH_ZINC"/>
    <property type="match status" value="1"/>
</dbReference>
<dbReference type="Pfam" id="PF08240">
    <property type="entry name" value="ADH_N"/>
    <property type="match status" value="1"/>
</dbReference>
<gene>
    <name evidence="6" type="ORF">BN13_550023</name>
</gene>
<evidence type="ECO:0000256" key="1">
    <source>
        <dbReference type="ARBA" id="ARBA00001947"/>
    </source>
</evidence>
<evidence type="ECO:0000256" key="2">
    <source>
        <dbReference type="ARBA" id="ARBA00022723"/>
    </source>
</evidence>
<evidence type="ECO:0000256" key="3">
    <source>
        <dbReference type="ARBA" id="ARBA00022833"/>
    </source>
</evidence>
<evidence type="ECO:0000256" key="4">
    <source>
        <dbReference type="ARBA" id="ARBA00023002"/>
    </source>
</evidence>
<comment type="cofactor">
    <cofactor evidence="1">
        <name>Zn(2+)</name>
        <dbReference type="ChEBI" id="CHEBI:29105"/>
    </cofactor>
</comment>
<dbReference type="GO" id="GO:0016491">
    <property type="term" value="F:oxidoreductase activity"/>
    <property type="evidence" value="ECO:0007669"/>
    <property type="project" value="UniProtKB-KW"/>
</dbReference>
<feature type="domain" description="Alcohol dehydrogenase-like N-terminal" evidence="5">
    <location>
        <begin position="26"/>
        <end position="88"/>
    </location>
</feature>
<name>A0A077MDP5_9MICO</name>
<evidence type="ECO:0000313" key="6">
    <source>
        <dbReference type="EMBL" id="CCI54035.1"/>
    </source>
</evidence>
<dbReference type="EMBL" id="CAJC01000167">
    <property type="protein sequence ID" value="CCI54035.1"/>
    <property type="molecule type" value="Genomic_DNA"/>
</dbReference>
<sequence>MADMRAVVIDGNDNITLDSMPVPTPGPGEVLIKPGATGMCGTDLHLFSGHYAPGEYPLVPGHEFAGTIAGVGAGVTGLSEGDLVAAATAAMRSPDALKVQIP</sequence>
<dbReference type="AlphaFoldDB" id="A0A077MDP5"/>
<dbReference type="InterPro" id="IPR011032">
    <property type="entry name" value="GroES-like_sf"/>
</dbReference>
<proteinExistence type="predicted"/>
<dbReference type="SUPFAM" id="SSF50129">
    <property type="entry name" value="GroES-like"/>
    <property type="match status" value="1"/>
</dbReference>
<keyword evidence="2" id="KW-0479">Metal-binding</keyword>
<dbReference type="STRING" id="1193518.BN13_550023"/>
<dbReference type="InterPro" id="IPR002328">
    <property type="entry name" value="ADH_Zn_CS"/>
</dbReference>
<dbReference type="InterPro" id="IPR050129">
    <property type="entry name" value="Zn_alcohol_dh"/>
</dbReference>
<keyword evidence="4" id="KW-0560">Oxidoreductase</keyword>
<protein>
    <submittedName>
        <fullName evidence="6">Putative dehydrogenase</fullName>
    </submittedName>
</protein>
<dbReference type="InterPro" id="IPR013154">
    <property type="entry name" value="ADH-like_N"/>
</dbReference>
<accession>A0A077MDP5</accession>
<comment type="caution">
    <text evidence="6">The sequence shown here is derived from an EMBL/GenBank/DDBJ whole genome shotgun (WGS) entry which is preliminary data.</text>
</comment>
<reference evidence="6 7" key="1">
    <citation type="journal article" date="2013" name="ISME J.">
        <title>A metabolic model for members of the genus Tetrasphaera involved in enhanced biological phosphorus removal.</title>
        <authorList>
            <person name="Kristiansen R."/>
            <person name="Nguyen H.T.T."/>
            <person name="Saunders A.M."/>
            <person name="Nielsen J.L."/>
            <person name="Wimmer R."/>
            <person name="Le V.Q."/>
            <person name="McIlroy S.J."/>
            <person name="Petrovski S."/>
            <person name="Seviour R.J."/>
            <person name="Calteau A."/>
            <person name="Nielsen K.L."/>
            <person name="Nielsen P.H."/>
        </authorList>
    </citation>
    <scope>NUCLEOTIDE SEQUENCE [LARGE SCALE GENOMIC DNA]</scope>
    <source>
        <strain evidence="6 7">Ben 74</strain>
    </source>
</reference>
<dbReference type="PANTHER" id="PTHR43401:SF2">
    <property type="entry name" value="L-THREONINE 3-DEHYDROGENASE"/>
    <property type="match status" value="1"/>
</dbReference>
<organism evidence="6 7">
    <name type="scientific">Nostocoides jenkinsii Ben 74</name>
    <dbReference type="NCBI Taxonomy" id="1193518"/>
    <lineage>
        <taxon>Bacteria</taxon>
        <taxon>Bacillati</taxon>
        <taxon>Actinomycetota</taxon>
        <taxon>Actinomycetes</taxon>
        <taxon>Micrococcales</taxon>
        <taxon>Intrasporangiaceae</taxon>
        <taxon>Nostocoides</taxon>
    </lineage>
</organism>
<keyword evidence="3" id="KW-0862">Zinc</keyword>
<dbReference type="GO" id="GO:0008270">
    <property type="term" value="F:zinc ion binding"/>
    <property type="evidence" value="ECO:0007669"/>
    <property type="project" value="InterPro"/>
</dbReference>
<keyword evidence="7" id="KW-1185">Reference proteome</keyword>
<dbReference type="PANTHER" id="PTHR43401">
    <property type="entry name" value="L-THREONINE 3-DEHYDROGENASE"/>
    <property type="match status" value="1"/>
</dbReference>
<evidence type="ECO:0000313" key="7">
    <source>
        <dbReference type="Proteomes" id="UP000035720"/>
    </source>
</evidence>
<evidence type="ECO:0000259" key="5">
    <source>
        <dbReference type="Pfam" id="PF08240"/>
    </source>
</evidence>